<feature type="coiled-coil region" evidence="1">
    <location>
        <begin position="198"/>
        <end position="228"/>
    </location>
</feature>
<dbReference type="OrthoDB" id="5899712at2"/>
<dbReference type="Proteomes" id="UP000286482">
    <property type="component" value="Unassembled WGS sequence"/>
</dbReference>
<keyword evidence="3" id="KW-1185">Reference proteome</keyword>
<evidence type="ECO:0000313" key="3">
    <source>
        <dbReference type="Proteomes" id="UP000286482"/>
    </source>
</evidence>
<reference evidence="2 3" key="1">
    <citation type="submission" date="2018-09" db="EMBL/GenBank/DDBJ databases">
        <authorList>
            <person name="Wang Z."/>
        </authorList>
    </citation>
    <scope>NUCLEOTIDE SEQUENCE [LARGE SCALE GENOMIC DNA]</scope>
    <source>
        <strain evidence="2 3">ALS 81</strain>
    </source>
</reference>
<evidence type="ECO:0000256" key="1">
    <source>
        <dbReference type="SAM" id="Coils"/>
    </source>
</evidence>
<dbReference type="AlphaFoldDB" id="A0A420EHU3"/>
<dbReference type="EMBL" id="RAQO01000004">
    <property type="protein sequence ID" value="RKF20227.1"/>
    <property type="molecule type" value="Genomic_DNA"/>
</dbReference>
<accession>A0A420EHU3</accession>
<proteinExistence type="predicted"/>
<comment type="caution">
    <text evidence="2">The sequence shown here is derived from an EMBL/GenBank/DDBJ whole genome shotgun (WGS) entry which is preliminary data.</text>
</comment>
<name>A0A420EHU3_9ALTE</name>
<sequence>MMITIVLVSVGALLFLVIAYNVTQQYKQQREAEMRRIVAKQKAIVTENEEILLNSSRLPCSKEFMLMIHNRSLNALKAIKDANPNVKGLHNRMRASQAQIKQIEQNFTPPGDDAFRAPDNDKDALQMLQVVKKMRQVLRAEHSRGRLNTQVFVLEDRRLELMQLKINIENAFKRAIEAQILRQWGTARQLLNKSIGVLQNLTDRDAYLERKLQELMALNSEMDENLKREGSKKTEEAAEKDVDELDVLFAPKKKW</sequence>
<evidence type="ECO:0000313" key="2">
    <source>
        <dbReference type="EMBL" id="RKF20227.1"/>
    </source>
</evidence>
<protein>
    <submittedName>
        <fullName evidence="2">DNA repair protein</fullName>
    </submittedName>
</protein>
<dbReference type="RefSeq" id="WP_120354232.1">
    <property type="nucleotide sequence ID" value="NZ_RAQO01000004.1"/>
</dbReference>
<gene>
    <name evidence="2" type="ORF">DBZ36_07225</name>
</gene>
<keyword evidence="1" id="KW-0175">Coiled coil</keyword>
<organism evidence="2 3">
    <name type="scientific">Alginatibacterium sediminis</name>
    <dbReference type="NCBI Taxonomy" id="2164068"/>
    <lineage>
        <taxon>Bacteria</taxon>
        <taxon>Pseudomonadati</taxon>
        <taxon>Pseudomonadota</taxon>
        <taxon>Gammaproteobacteria</taxon>
        <taxon>Alteromonadales</taxon>
        <taxon>Alteromonadaceae</taxon>
        <taxon>Alginatibacterium</taxon>
    </lineage>
</organism>